<dbReference type="Gene3D" id="1.50.10.130">
    <property type="entry name" value="Terpene synthase, N-terminal domain"/>
    <property type="match status" value="1"/>
</dbReference>
<dbReference type="EMBL" id="JBJUIK010000015">
    <property type="protein sequence ID" value="KAL3503375.1"/>
    <property type="molecule type" value="Genomic_DNA"/>
</dbReference>
<organism evidence="6 7">
    <name type="scientific">Cinchona calisaya</name>
    <dbReference type="NCBI Taxonomy" id="153742"/>
    <lineage>
        <taxon>Eukaryota</taxon>
        <taxon>Viridiplantae</taxon>
        <taxon>Streptophyta</taxon>
        <taxon>Embryophyta</taxon>
        <taxon>Tracheophyta</taxon>
        <taxon>Spermatophyta</taxon>
        <taxon>Magnoliopsida</taxon>
        <taxon>eudicotyledons</taxon>
        <taxon>Gunneridae</taxon>
        <taxon>Pentapetalae</taxon>
        <taxon>asterids</taxon>
        <taxon>lamiids</taxon>
        <taxon>Gentianales</taxon>
        <taxon>Rubiaceae</taxon>
        <taxon>Cinchonoideae</taxon>
        <taxon>Cinchoneae</taxon>
        <taxon>Cinchona</taxon>
    </lineage>
</organism>
<accession>A0ABD2Y8I8</accession>
<keyword evidence="7" id="KW-1185">Reference proteome</keyword>
<feature type="region of interest" description="Disordered" evidence="4">
    <location>
        <begin position="136"/>
        <end position="175"/>
    </location>
</feature>
<dbReference type="InterPro" id="IPR001906">
    <property type="entry name" value="Terpene_synth_N"/>
</dbReference>
<dbReference type="Proteomes" id="UP001630127">
    <property type="component" value="Unassembled WGS sequence"/>
</dbReference>
<evidence type="ECO:0000256" key="4">
    <source>
        <dbReference type="SAM" id="MobiDB-lite"/>
    </source>
</evidence>
<protein>
    <recommendedName>
        <fullName evidence="5">Terpene synthase N-terminal domain-containing protein</fullName>
    </recommendedName>
</protein>
<dbReference type="PANTHER" id="PTHR31225">
    <property type="entry name" value="OS04G0344100 PROTEIN-RELATED"/>
    <property type="match status" value="1"/>
</dbReference>
<keyword evidence="3" id="KW-0456">Lyase</keyword>
<reference evidence="6 7" key="1">
    <citation type="submission" date="2024-11" db="EMBL/GenBank/DDBJ databases">
        <title>A near-complete genome assembly of Cinchona calisaya.</title>
        <authorList>
            <person name="Lian D.C."/>
            <person name="Zhao X.W."/>
            <person name="Wei L."/>
        </authorList>
    </citation>
    <scope>NUCLEOTIDE SEQUENCE [LARGE SCALE GENOMIC DNA]</scope>
    <source>
        <tissue evidence="6">Nenye</tissue>
    </source>
</reference>
<evidence type="ECO:0000259" key="5">
    <source>
        <dbReference type="Pfam" id="PF01397"/>
    </source>
</evidence>
<dbReference type="InterPro" id="IPR008949">
    <property type="entry name" value="Isoprenoid_synthase_dom_sf"/>
</dbReference>
<dbReference type="PANTHER" id="PTHR31225:SF221">
    <property type="entry name" value="(-)-GERMACRENE D SYNTHASE"/>
    <property type="match status" value="1"/>
</dbReference>
<dbReference type="SUPFAM" id="SSF48239">
    <property type="entry name" value="Terpenoid cyclases/Protein prenyltransferases"/>
    <property type="match status" value="1"/>
</dbReference>
<evidence type="ECO:0000313" key="6">
    <source>
        <dbReference type="EMBL" id="KAL3503375.1"/>
    </source>
</evidence>
<evidence type="ECO:0000256" key="2">
    <source>
        <dbReference type="ARBA" id="ARBA00004721"/>
    </source>
</evidence>
<feature type="domain" description="Terpene synthase N-terminal" evidence="5">
    <location>
        <begin position="30"/>
        <end position="137"/>
    </location>
</feature>
<evidence type="ECO:0000256" key="1">
    <source>
        <dbReference type="ARBA" id="ARBA00001946"/>
    </source>
</evidence>
<dbReference type="InterPro" id="IPR050148">
    <property type="entry name" value="Terpene_synthase-like"/>
</dbReference>
<evidence type="ECO:0000313" key="7">
    <source>
        <dbReference type="Proteomes" id="UP001630127"/>
    </source>
</evidence>
<dbReference type="Pfam" id="PF01397">
    <property type="entry name" value="Terpene_synth"/>
    <property type="match status" value="1"/>
</dbReference>
<dbReference type="InterPro" id="IPR036965">
    <property type="entry name" value="Terpene_synth_N_sf"/>
</dbReference>
<sequence length="198" mass="22377">MEVYAQTPIAAIPQENNELTRRSANFHPSIWGEYFLAYATDDVNENVFQEDSEVEEVKEEIRKMQIGTPDKSKQKMELIDTIQRLGVSYHFENAIEALLQCVHKTYYELCDDDGNDLHTVALRFGLLRQQGQYVSCERDGGDDGEKREKEGATVSRRWGRGERKDSGGDGKDKKEEGMSILVVNLVAMMGDGCVPYGS</sequence>
<feature type="compositionally biased region" description="Basic and acidic residues" evidence="4">
    <location>
        <begin position="136"/>
        <end position="151"/>
    </location>
</feature>
<comment type="caution">
    <text evidence="6">The sequence shown here is derived from an EMBL/GenBank/DDBJ whole genome shotgun (WGS) entry which is preliminary data.</text>
</comment>
<feature type="compositionally biased region" description="Basic and acidic residues" evidence="4">
    <location>
        <begin position="159"/>
        <end position="175"/>
    </location>
</feature>
<name>A0ABD2Y8I8_9GENT</name>
<dbReference type="AlphaFoldDB" id="A0ABD2Y8I8"/>
<evidence type="ECO:0000256" key="3">
    <source>
        <dbReference type="ARBA" id="ARBA00023239"/>
    </source>
</evidence>
<gene>
    <name evidence="6" type="ORF">ACH5RR_037824</name>
</gene>
<comment type="pathway">
    <text evidence="2">Secondary metabolite biosynthesis; terpenoid biosynthesis.</text>
</comment>
<dbReference type="InterPro" id="IPR008930">
    <property type="entry name" value="Terpenoid_cyclase/PrenylTrfase"/>
</dbReference>
<dbReference type="Gene3D" id="1.10.600.10">
    <property type="entry name" value="Farnesyl Diphosphate Synthase"/>
    <property type="match status" value="1"/>
</dbReference>
<comment type="cofactor">
    <cofactor evidence="1">
        <name>Mg(2+)</name>
        <dbReference type="ChEBI" id="CHEBI:18420"/>
    </cofactor>
</comment>
<proteinExistence type="predicted"/>
<dbReference type="GO" id="GO:0016829">
    <property type="term" value="F:lyase activity"/>
    <property type="evidence" value="ECO:0007669"/>
    <property type="project" value="UniProtKB-KW"/>
</dbReference>